<dbReference type="SUPFAM" id="SSF48557">
    <property type="entry name" value="L-aspartase-like"/>
    <property type="match status" value="1"/>
</dbReference>
<dbReference type="InterPro" id="IPR022313">
    <property type="entry name" value="Phe/His_NH3-lyase_AS"/>
</dbReference>
<dbReference type="FunFam" id="1.10.275.10:FF:000005">
    <property type="entry name" value="Histidine ammonia-lyase"/>
    <property type="match status" value="1"/>
</dbReference>
<dbReference type="GO" id="GO:0016841">
    <property type="term" value="F:ammonia-lyase activity"/>
    <property type="evidence" value="ECO:0007669"/>
    <property type="project" value="InterPro"/>
</dbReference>
<sequence length="558" mass="59846">MTIDQGAQRISDDDVSEVSPVQVDGHRLSLDDVGRVARGGTLAFLSADPRVRERIVGGARRLERLIESGTPVYGVTTGFGASVRRRVDSQSAHLLQERLIEFLGNGTGPTLPTETARAVLLIRANNLARGYSAVRPELIQMLLDLLNAGITPVIPEEGSVGASGDLVPLSYVAAALVGRRSVHFRGRVVTAKEALRVAGLSPLVLEPKEGLSVVNGTAYMTGIAAMAWLDARRLANVADACTAMTTEVLRGITTPFERFLHDVAKPHAGQIRSAANIRHLLTGSRLGRTYADAVDELIAEGKVVNQNEIQDAYSIRCAPHFTGVLWDVLAWVSRWLETEINSSTDNPLVDPQSAEVFSGGNFSGGHVAMAMDSLKAAVASVADLLDRQLELVVDERFNRALGPNLVVSYPDEHPEFGLNHGFKGMQIACSSLTADALSRGMPLSAFSRSTECHNQDKVSMGATAARKARDVVEIVERVAAIHLLALCQAADIRGADKLGRTKAIHASIRAKVPFVGHDRAMDGDIRTVVGMIRDGSLLAGVYPTECGSSEGRWRAPRP</sequence>
<dbReference type="Pfam" id="PF00221">
    <property type="entry name" value="Lyase_aromatic"/>
    <property type="match status" value="1"/>
</dbReference>
<evidence type="ECO:0000313" key="3">
    <source>
        <dbReference type="EMBL" id="ODR00057.1"/>
    </source>
</evidence>
<evidence type="ECO:0000256" key="2">
    <source>
        <dbReference type="SAM" id="MobiDB-lite"/>
    </source>
</evidence>
<organism evidence="3 4">
    <name type="scientific">Mycobacterium sherrisii</name>
    <dbReference type="NCBI Taxonomy" id="243061"/>
    <lineage>
        <taxon>Bacteria</taxon>
        <taxon>Bacillati</taxon>
        <taxon>Actinomycetota</taxon>
        <taxon>Actinomycetes</taxon>
        <taxon>Mycobacteriales</taxon>
        <taxon>Mycobacteriaceae</taxon>
        <taxon>Mycobacterium</taxon>
        <taxon>Mycobacterium simiae complex</taxon>
    </lineage>
</organism>
<dbReference type="InterPro" id="IPR024083">
    <property type="entry name" value="Fumarase/histidase_N"/>
</dbReference>
<keyword evidence="4" id="KW-1185">Reference proteome</keyword>
<accession>A0A1E3SD25</accession>
<dbReference type="EMBL" id="MIHC01000069">
    <property type="protein sequence ID" value="ODR00057.1"/>
    <property type="molecule type" value="Genomic_DNA"/>
</dbReference>
<evidence type="ECO:0000313" key="4">
    <source>
        <dbReference type="Proteomes" id="UP000094224"/>
    </source>
</evidence>
<comment type="caution">
    <text evidence="3">The sequence shown here is derived from an EMBL/GenBank/DDBJ whole genome shotgun (WGS) entry which is preliminary data.</text>
</comment>
<reference evidence="4" key="1">
    <citation type="submission" date="2016-09" db="EMBL/GenBank/DDBJ databases">
        <authorList>
            <person name="Greninger A.L."/>
            <person name="Jerome K.R."/>
            <person name="Mcnair B."/>
            <person name="Wallis C."/>
            <person name="Fang F."/>
        </authorList>
    </citation>
    <scope>NUCLEOTIDE SEQUENCE [LARGE SCALE GENOMIC DNA]</scope>
    <source>
        <strain evidence="4">BC1_M4</strain>
    </source>
</reference>
<dbReference type="AlphaFoldDB" id="A0A1E3SD25"/>
<dbReference type="RefSeq" id="WP_069402904.1">
    <property type="nucleotide sequence ID" value="NZ_JACKTB010000022.1"/>
</dbReference>
<dbReference type="Proteomes" id="UP000094224">
    <property type="component" value="Unassembled WGS sequence"/>
</dbReference>
<dbReference type="Gene3D" id="1.10.275.10">
    <property type="entry name" value="Fumarase/aspartase (N-terminal domain)"/>
    <property type="match status" value="1"/>
</dbReference>
<proteinExistence type="predicted"/>
<dbReference type="STRING" id="243061.AWC25_12885"/>
<evidence type="ECO:0008006" key="5">
    <source>
        <dbReference type="Google" id="ProtNLM"/>
    </source>
</evidence>
<dbReference type="OrthoDB" id="9806955at2"/>
<name>A0A1E3SD25_9MYCO</name>
<evidence type="ECO:0000256" key="1">
    <source>
        <dbReference type="ARBA" id="ARBA00023239"/>
    </source>
</evidence>
<dbReference type="Gene3D" id="1.20.200.10">
    <property type="entry name" value="Fumarase/aspartase (Central domain)"/>
    <property type="match status" value="1"/>
</dbReference>
<protein>
    <recommendedName>
        <fullName evidence="5">Histidine ammonia-lyase</fullName>
    </recommendedName>
</protein>
<feature type="region of interest" description="Disordered" evidence="2">
    <location>
        <begin position="1"/>
        <end position="21"/>
    </location>
</feature>
<keyword evidence="1" id="KW-0456">Lyase</keyword>
<dbReference type="CDD" id="cd00332">
    <property type="entry name" value="PAL-HAL"/>
    <property type="match status" value="1"/>
</dbReference>
<dbReference type="PANTHER" id="PTHR10362">
    <property type="entry name" value="HISTIDINE AMMONIA-LYASE"/>
    <property type="match status" value="1"/>
</dbReference>
<gene>
    <name evidence="3" type="ORF">BHQ21_24655</name>
</gene>
<dbReference type="InterPro" id="IPR008948">
    <property type="entry name" value="L-Aspartase-like"/>
</dbReference>
<dbReference type="PROSITE" id="PS00488">
    <property type="entry name" value="PAL_HISTIDASE"/>
    <property type="match status" value="1"/>
</dbReference>
<dbReference type="InterPro" id="IPR001106">
    <property type="entry name" value="Aromatic_Lyase"/>
</dbReference>